<sequence length="184" mass="18731">MTDRVLPLFRPAPNGKLKLTMIAAALLAVGGVGGAVAMAETRPSVTMAPVRPVAIRSLASDSDVVSIRGRVAEIYGNKFIVDDGTGRVLVETGPQGDSRPLVTVNAPVTVQGRFGRGFMHAAFLVGADDKVIVLGPPAPPPHKSHPPRPAAGPRQPGAPMPAPTGDTPPPAPVDAEPAAPASGQ</sequence>
<organism evidence="2 3">
    <name type="scientific">Sphingomonas jatrophae</name>
    <dbReference type="NCBI Taxonomy" id="1166337"/>
    <lineage>
        <taxon>Bacteria</taxon>
        <taxon>Pseudomonadati</taxon>
        <taxon>Pseudomonadota</taxon>
        <taxon>Alphaproteobacteria</taxon>
        <taxon>Sphingomonadales</taxon>
        <taxon>Sphingomonadaceae</taxon>
        <taxon>Sphingomonas</taxon>
    </lineage>
</organism>
<dbReference type="AlphaFoldDB" id="A0A1I6M9Q5"/>
<evidence type="ECO:0000313" key="2">
    <source>
        <dbReference type="EMBL" id="SFS12435.1"/>
    </source>
</evidence>
<reference evidence="2 3" key="1">
    <citation type="submission" date="2016-10" db="EMBL/GenBank/DDBJ databases">
        <authorList>
            <person name="de Groot N.N."/>
        </authorList>
    </citation>
    <scope>NUCLEOTIDE SEQUENCE [LARGE SCALE GENOMIC DNA]</scope>
    <source>
        <strain evidence="2 3">S5-249</strain>
    </source>
</reference>
<dbReference type="STRING" id="1166337.SAMN05192580_3744"/>
<keyword evidence="3" id="KW-1185">Reference proteome</keyword>
<protein>
    <recommendedName>
        <fullName evidence="4">Bacterial OB-fold domain-containing protein</fullName>
    </recommendedName>
</protein>
<feature type="compositionally biased region" description="Low complexity" evidence="1">
    <location>
        <begin position="173"/>
        <end position="184"/>
    </location>
</feature>
<evidence type="ECO:0000313" key="3">
    <source>
        <dbReference type="Proteomes" id="UP000198824"/>
    </source>
</evidence>
<dbReference type="SUPFAM" id="SSF101756">
    <property type="entry name" value="Hypothetical protein YgiW"/>
    <property type="match status" value="1"/>
</dbReference>
<evidence type="ECO:0008006" key="4">
    <source>
        <dbReference type="Google" id="ProtNLM"/>
    </source>
</evidence>
<gene>
    <name evidence="2" type="ORF">SAMN05192580_3744</name>
</gene>
<name>A0A1I6M9Q5_9SPHN</name>
<dbReference type="RefSeq" id="WP_207544645.1">
    <property type="nucleotide sequence ID" value="NZ_FOZG01000003.1"/>
</dbReference>
<proteinExistence type="predicted"/>
<accession>A0A1I6M9Q5</accession>
<dbReference type="InterPro" id="IPR036700">
    <property type="entry name" value="BOBF_sf"/>
</dbReference>
<dbReference type="Proteomes" id="UP000198824">
    <property type="component" value="Unassembled WGS sequence"/>
</dbReference>
<feature type="region of interest" description="Disordered" evidence="1">
    <location>
        <begin position="134"/>
        <end position="184"/>
    </location>
</feature>
<dbReference type="EMBL" id="FOZG01000003">
    <property type="protein sequence ID" value="SFS12435.1"/>
    <property type="molecule type" value="Genomic_DNA"/>
</dbReference>
<evidence type="ECO:0000256" key="1">
    <source>
        <dbReference type="SAM" id="MobiDB-lite"/>
    </source>
</evidence>
<feature type="compositionally biased region" description="Pro residues" evidence="1">
    <location>
        <begin position="156"/>
        <end position="172"/>
    </location>
</feature>